<dbReference type="Pfam" id="PF11086">
    <property type="entry name" value="DUF2878"/>
    <property type="match status" value="1"/>
</dbReference>
<evidence type="ECO:0000256" key="1">
    <source>
        <dbReference type="SAM" id="Phobius"/>
    </source>
</evidence>
<feature type="transmembrane region" description="Helical" evidence="1">
    <location>
        <begin position="7"/>
        <end position="26"/>
    </location>
</feature>
<dbReference type="AlphaFoldDB" id="A0A0W0XRB1"/>
<proteinExistence type="predicted"/>
<keyword evidence="1" id="KW-0812">Transmembrane</keyword>
<dbReference type="STRING" id="458.Lrub_1961"/>
<feature type="transmembrane region" description="Helical" evidence="1">
    <location>
        <begin position="152"/>
        <end position="171"/>
    </location>
</feature>
<keyword evidence="3" id="KW-1185">Reference proteome</keyword>
<dbReference type="InterPro" id="IPR021306">
    <property type="entry name" value="DUF2878"/>
</dbReference>
<comment type="caution">
    <text evidence="2">The sequence shown here is derived from an EMBL/GenBank/DDBJ whole genome shotgun (WGS) entry which is preliminary data.</text>
</comment>
<dbReference type="EMBL" id="LNYT01000020">
    <property type="protein sequence ID" value="KTD47039.1"/>
    <property type="molecule type" value="Genomic_DNA"/>
</dbReference>
<protein>
    <recommendedName>
        <fullName evidence="4">DUF2878 domain-containing protein</fullName>
    </recommendedName>
</protein>
<evidence type="ECO:0000313" key="3">
    <source>
        <dbReference type="Proteomes" id="UP000054608"/>
    </source>
</evidence>
<keyword evidence="1" id="KW-0472">Membrane</keyword>
<organism evidence="2 3">
    <name type="scientific">Legionella rubrilucens</name>
    <dbReference type="NCBI Taxonomy" id="458"/>
    <lineage>
        <taxon>Bacteria</taxon>
        <taxon>Pseudomonadati</taxon>
        <taxon>Pseudomonadota</taxon>
        <taxon>Gammaproteobacteria</taxon>
        <taxon>Legionellales</taxon>
        <taxon>Legionellaceae</taxon>
        <taxon>Legionella</taxon>
    </lineage>
</organism>
<evidence type="ECO:0008006" key="4">
    <source>
        <dbReference type="Google" id="ProtNLM"/>
    </source>
</evidence>
<gene>
    <name evidence="2" type="ORF">Lrub_1961</name>
</gene>
<dbReference type="PROSITE" id="PS51257">
    <property type="entry name" value="PROKAR_LIPOPROTEIN"/>
    <property type="match status" value="1"/>
</dbReference>
<sequence length="181" mass="20620">MTKKAIGIILHGALYYLSWVACVYFAHREAPWTGPLLTLLLLLIQALWEKVNGVNLTRQLLFTLSFGVLGAVVDSLWLWSGLIVYKANPWAPYLAAPWIIALWLSFGFYLIVAYEKLFAYYKTFGFLALTGVPIAYWLGVKIGAALPLHPCFYIILGCFWAIALPFFLWIYNVRIQPAPQW</sequence>
<reference evidence="2 3" key="1">
    <citation type="submission" date="2015-11" db="EMBL/GenBank/DDBJ databases">
        <title>Genomic analysis of 38 Legionella species identifies large and diverse effector repertoires.</title>
        <authorList>
            <person name="Burstein D."/>
            <person name="Amaro F."/>
            <person name="Zusman T."/>
            <person name="Lifshitz Z."/>
            <person name="Cohen O."/>
            <person name="Gilbert J.A."/>
            <person name="Pupko T."/>
            <person name="Shuman H.A."/>
            <person name="Segal G."/>
        </authorList>
    </citation>
    <scope>NUCLEOTIDE SEQUENCE [LARGE SCALE GENOMIC DNA]</scope>
    <source>
        <strain evidence="2 3">WA-270A-C2</strain>
    </source>
</reference>
<name>A0A0W0XRB1_9GAMM</name>
<evidence type="ECO:0000313" key="2">
    <source>
        <dbReference type="EMBL" id="KTD47039.1"/>
    </source>
</evidence>
<accession>A0A0W0XRB1</accession>
<keyword evidence="1" id="KW-1133">Transmembrane helix</keyword>
<dbReference type="Proteomes" id="UP000054608">
    <property type="component" value="Unassembled WGS sequence"/>
</dbReference>
<dbReference type="PATRIC" id="fig|458.5.peg.2047"/>
<feature type="transmembrane region" description="Helical" evidence="1">
    <location>
        <begin position="32"/>
        <end position="48"/>
    </location>
</feature>
<feature type="transmembrane region" description="Helical" evidence="1">
    <location>
        <begin position="91"/>
        <end position="112"/>
    </location>
</feature>
<feature type="transmembrane region" description="Helical" evidence="1">
    <location>
        <begin position="60"/>
        <end position="79"/>
    </location>
</feature>
<dbReference type="RefSeq" id="WP_058531955.1">
    <property type="nucleotide sequence ID" value="NZ_CAAAIN010000002.1"/>
</dbReference>
<feature type="transmembrane region" description="Helical" evidence="1">
    <location>
        <begin position="124"/>
        <end position="146"/>
    </location>
</feature>